<evidence type="ECO:0000256" key="1">
    <source>
        <dbReference type="SAM" id="SignalP"/>
    </source>
</evidence>
<dbReference type="AlphaFoldDB" id="A0A5B8V3X6"/>
<keyword evidence="1" id="KW-0732">Signal</keyword>
<gene>
    <name evidence="2" type="ORF">FRZ67_01725</name>
</gene>
<dbReference type="KEGG" id="pgin:FRZ67_01725"/>
<organism evidence="2 3">
    <name type="scientific">Panacibacter ginsenosidivorans</name>
    <dbReference type="NCBI Taxonomy" id="1813871"/>
    <lineage>
        <taxon>Bacteria</taxon>
        <taxon>Pseudomonadati</taxon>
        <taxon>Bacteroidota</taxon>
        <taxon>Chitinophagia</taxon>
        <taxon>Chitinophagales</taxon>
        <taxon>Chitinophagaceae</taxon>
        <taxon>Panacibacter</taxon>
    </lineage>
</organism>
<proteinExistence type="predicted"/>
<dbReference type="RefSeq" id="WP_147187884.1">
    <property type="nucleotide sequence ID" value="NZ_CP042435.1"/>
</dbReference>
<dbReference type="InterPro" id="IPR026444">
    <property type="entry name" value="Secre_tail"/>
</dbReference>
<dbReference type="OrthoDB" id="600763at2"/>
<reference evidence="2 3" key="1">
    <citation type="journal article" date="2016" name="Int. J. Syst. Evol. Microbiol.">
        <title>Panacibacter ginsenosidivorans gen. nov., sp. nov., with ginsenoside converting activity isolated from soil of a ginseng field.</title>
        <authorList>
            <person name="Siddiqi M.Z."/>
            <person name="Muhammad Shafi S."/>
            <person name="Choi K.D."/>
            <person name="Im W.T."/>
        </authorList>
    </citation>
    <scope>NUCLEOTIDE SEQUENCE [LARGE SCALE GENOMIC DNA]</scope>
    <source>
        <strain evidence="2 3">Gsoil1550</strain>
    </source>
</reference>
<feature type="chain" id="PRO_5022942642" evidence="1">
    <location>
        <begin position="22"/>
        <end position="987"/>
    </location>
</feature>
<name>A0A5B8V3X6_9BACT</name>
<dbReference type="EMBL" id="CP042435">
    <property type="protein sequence ID" value="QEC66084.1"/>
    <property type="molecule type" value="Genomic_DNA"/>
</dbReference>
<evidence type="ECO:0000313" key="3">
    <source>
        <dbReference type="Proteomes" id="UP000321533"/>
    </source>
</evidence>
<accession>A0A5B8V3X6</accession>
<dbReference type="Proteomes" id="UP000321533">
    <property type="component" value="Chromosome"/>
</dbReference>
<dbReference type="NCBIfam" id="TIGR04183">
    <property type="entry name" value="Por_Secre_tail"/>
    <property type="match status" value="1"/>
</dbReference>
<sequence length="987" mass="105213">MKMKFFLCILLCAYIDNTTFAQIWTNTITGTNPNLNDPYITGQTVISNLTVSGIGRGTGIAGVNGNDQYNAKSWASTTISANKYFYFTLTADPGYVINFSNFVYLSQVSGNGPTMFSFRSSADNYASDIGTPNTSGTTIDLSGTAYQNLTSITFRFFAWGASVGAGTFSIDEFSFYGTVAIPGFTSLNTDYFRTASSGNWSSSSVWESSHDGVNFYGATLVPDQNATSINIRSGHTVTLDASATARLLTISSGGTLIHTNGISLGISDDGTNTNDFIINGTYVLKGTQPAITSPTKSQVNGLVRVDDNINGESDDFARNSQITFRSASVFQWNTTQLFETGTSGIMTYMPSSSVGAIFRVSANLDQVGSSGTNSILFNSKFEVATGYTVKFVRNGFKYFRDGLGGGGTIVHQSITGGAIANCGLFQITGTNAVIDGTITIDIEHTTPTTDFEISGTATISGSPIINIGKPVTNENDATFVISGTVINNSSIPINLANGNLYVSGHISGTGTFTASSTLTKITIAKSTSGTAGVLNFTSGANTVKDFIMGLTTTFPQSSPTSRIAIGTPLTISDSLTLTLGIIVTGNNLLTWNNSGGKLVSPTGTNYANSFIATCDQSGNALTVTGVDPFATSPFTGDAGFRINNVKGSSLVTFPVGPDLSRPNRIGINPGNLTGTDITVIVGKGDILYTPQPRVNRIWYVHASNQANVAESGIRLYFTKYNWSTSLFGVNQDEIEYGFISGSVYVGRKDYSSPGNYLSHRSTPRDVGSLDETEGYADYQLNTGIGSFVPGYYKFSAGNFGTIILPVTLTNLKAYQQGNNIAINWSALNELNVDHYEAEHSNDGIHFETVSKAIAFNNGNQQNNYKAIDKNPSAGKNFYRIKSVDKDGTVHYTSIVSLVIGVGKIFISVIPNPVQNKSINLQLNNIPAGIYILILYNTAGQRIYAGNIVHAGGSSSQGITLSSQIKTGTYILQLQNQNNHYTQKIIIE</sequence>
<feature type="signal peptide" evidence="1">
    <location>
        <begin position="1"/>
        <end position="21"/>
    </location>
</feature>
<protein>
    <submittedName>
        <fullName evidence="2">T9SS type A sorting domain-containing protein</fullName>
    </submittedName>
</protein>
<keyword evidence="3" id="KW-1185">Reference proteome</keyword>
<evidence type="ECO:0000313" key="2">
    <source>
        <dbReference type="EMBL" id="QEC66084.1"/>
    </source>
</evidence>